<proteinExistence type="predicted"/>
<name>A0A6N8J4R8_9BACT</name>
<evidence type="ECO:0008006" key="4">
    <source>
        <dbReference type="Google" id="ProtNLM"/>
    </source>
</evidence>
<evidence type="ECO:0000256" key="1">
    <source>
        <dbReference type="SAM" id="SignalP"/>
    </source>
</evidence>
<comment type="caution">
    <text evidence="2">The sequence shown here is derived from an EMBL/GenBank/DDBJ whole genome shotgun (WGS) entry which is preliminary data.</text>
</comment>
<dbReference type="EMBL" id="WRXO01000001">
    <property type="protein sequence ID" value="MVT40245.1"/>
    <property type="molecule type" value="Genomic_DNA"/>
</dbReference>
<dbReference type="Proteomes" id="UP000468388">
    <property type="component" value="Unassembled WGS sequence"/>
</dbReference>
<keyword evidence="3" id="KW-1185">Reference proteome</keyword>
<feature type="chain" id="PRO_5027054887" description="DUF4251 domain-containing protein" evidence="1">
    <location>
        <begin position="21"/>
        <end position="175"/>
    </location>
</feature>
<evidence type="ECO:0000313" key="3">
    <source>
        <dbReference type="Proteomes" id="UP000468388"/>
    </source>
</evidence>
<dbReference type="PROSITE" id="PS51257">
    <property type="entry name" value="PROKAR_LIPOPROTEIN"/>
    <property type="match status" value="1"/>
</dbReference>
<dbReference type="AlphaFoldDB" id="A0A6N8J4R8"/>
<dbReference type="RefSeq" id="WP_157298871.1">
    <property type="nucleotide sequence ID" value="NZ_BAAAZB010000005.1"/>
</dbReference>
<sequence>MRQVFLYAALVVLVSGCFMASDQRAMSNAEAYDVVKKMVMAKDTVYFPFSTGDFMVLRNPALPTLEREKLIKVNRGRVIGGSPYVTIADLGAKDTVRSPAKDTTEKLLRLANKVLNIKRVVPGEEDGLPVVLVDYRISYTDVSRFALLQSESFSPLDGTVKLVRKNNKWVRIHRN</sequence>
<accession>A0A6N8J4R8</accession>
<evidence type="ECO:0000313" key="2">
    <source>
        <dbReference type="EMBL" id="MVT40245.1"/>
    </source>
</evidence>
<organism evidence="2 3">
    <name type="scientific">Chitinophaga oryziterrae</name>
    <dbReference type="NCBI Taxonomy" id="1031224"/>
    <lineage>
        <taxon>Bacteria</taxon>
        <taxon>Pseudomonadati</taxon>
        <taxon>Bacteroidota</taxon>
        <taxon>Chitinophagia</taxon>
        <taxon>Chitinophagales</taxon>
        <taxon>Chitinophagaceae</taxon>
        <taxon>Chitinophaga</taxon>
    </lineage>
</organism>
<keyword evidence="1" id="KW-0732">Signal</keyword>
<protein>
    <recommendedName>
        <fullName evidence="4">DUF4251 domain-containing protein</fullName>
    </recommendedName>
</protein>
<feature type="signal peptide" evidence="1">
    <location>
        <begin position="1"/>
        <end position="20"/>
    </location>
</feature>
<reference evidence="2 3" key="1">
    <citation type="submission" date="2019-12" db="EMBL/GenBank/DDBJ databases">
        <title>The draft genomic sequence of strain Chitinophaga oryziterrae JCM 16595.</title>
        <authorList>
            <person name="Zhang X."/>
        </authorList>
    </citation>
    <scope>NUCLEOTIDE SEQUENCE [LARGE SCALE GENOMIC DNA]</scope>
    <source>
        <strain evidence="2 3">JCM 16595</strain>
    </source>
</reference>
<gene>
    <name evidence="2" type="ORF">GO495_06605</name>
</gene>
<dbReference type="OrthoDB" id="9833923at2"/>